<keyword evidence="4" id="KW-1185">Reference proteome</keyword>
<dbReference type="Proteomes" id="UP001266305">
    <property type="component" value="Unassembled WGS sequence"/>
</dbReference>
<gene>
    <name evidence="2" type="ORF">P7K49_039654</name>
    <name evidence="3" type="ORF">P7K49_039657</name>
</gene>
<feature type="region of interest" description="Disordered" evidence="1">
    <location>
        <begin position="1"/>
        <end position="42"/>
    </location>
</feature>
<proteinExistence type="predicted"/>
<dbReference type="EMBL" id="JASSZA010000045">
    <property type="protein sequence ID" value="KAK2082084.1"/>
    <property type="molecule type" value="Genomic_DNA"/>
</dbReference>
<evidence type="ECO:0000313" key="2">
    <source>
        <dbReference type="EMBL" id="KAK2082084.1"/>
    </source>
</evidence>
<name>A0ABQ9TBI5_SAGOE</name>
<accession>A0ABQ9TBI5</accession>
<reference evidence="2 4" key="1">
    <citation type="submission" date="2023-05" db="EMBL/GenBank/DDBJ databases">
        <title>B98-5 Cell Line De Novo Hybrid Assembly: An Optical Mapping Approach.</title>
        <authorList>
            <person name="Kananen K."/>
            <person name="Auerbach J.A."/>
            <person name="Kautto E."/>
            <person name="Blachly J.S."/>
        </authorList>
    </citation>
    <scope>NUCLEOTIDE SEQUENCE [LARGE SCALE GENOMIC DNA]</scope>
    <source>
        <strain evidence="2">B95-8</strain>
        <tissue evidence="2">Cell line</tissue>
    </source>
</reference>
<feature type="region of interest" description="Disordered" evidence="1">
    <location>
        <begin position="99"/>
        <end position="119"/>
    </location>
</feature>
<sequence>MEGVAGYREDAEPSLRRTHEVSPPVAFGAPRRHRAASGAAAWPPTTPARLAVELVAPRVTLAAGQPDHSGTNHRFTEPAQIADGAVERLVQIKLTRRGPRAHQGLVKERQAPWENTITA</sequence>
<evidence type="ECO:0000256" key="1">
    <source>
        <dbReference type="SAM" id="MobiDB-lite"/>
    </source>
</evidence>
<organism evidence="2 4">
    <name type="scientific">Saguinus oedipus</name>
    <name type="common">Cotton-top tamarin</name>
    <name type="synonym">Oedipomidas oedipus</name>
    <dbReference type="NCBI Taxonomy" id="9490"/>
    <lineage>
        <taxon>Eukaryota</taxon>
        <taxon>Metazoa</taxon>
        <taxon>Chordata</taxon>
        <taxon>Craniata</taxon>
        <taxon>Vertebrata</taxon>
        <taxon>Euteleostomi</taxon>
        <taxon>Mammalia</taxon>
        <taxon>Eutheria</taxon>
        <taxon>Euarchontoglires</taxon>
        <taxon>Primates</taxon>
        <taxon>Haplorrhini</taxon>
        <taxon>Platyrrhini</taxon>
        <taxon>Cebidae</taxon>
        <taxon>Callitrichinae</taxon>
        <taxon>Saguinus</taxon>
    </lineage>
</organism>
<dbReference type="EMBL" id="JASSZA010000045">
    <property type="protein sequence ID" value="KAK2082087.1"/>
    <property type="molecule type" value="Genomic_DNA"/>
</dbReference>
<evidence type="ECO:0000313" key="3">
    <source>
        <dbReference type="EMBL" id="KAK2082087.1"/>
    </source>
</evidence>
<protein>
    <submittedName>
        <fullName evidence="2">Uncharacterized protein</fullName>
    </submittedName>
</protein>
<evidence type="ECO:0000313" key="4">
    <source>
        <dbReference type="Proteomes" id="UP001266305"/>
    </source>
</evidence>
<comment type="caution">
    <text evidence="2">The sequence shown here is derived from an EMBL/GenBank/DDBJ whole genome shotgun (WGS) entry which is preliminary data.</text>
</comment>
<feature type="compositionally biased region" description="Basic and acidic residues" evidence="1">
    <location>
        <begin position="7"/>
        <end position="20"/>
    </location>
</feature>